<evidence type="ECO:0000313" key="2">
    <source>
        <dbReference type="EMBL" id="GAG01808.1"/>
    </source>
</evidence>
<feature type="non-terminal residue" evidence="2">
    <location>
        <position position="267"/>
    </location>
</feature>
<sequence>YLWNSVFAPKTSNYRIRVNASSEGGLGNSDISDGDFTLLVHTLSTPTILHPNGGELINDSVLIQWTEPVDSWGYNSSYTLYYSSNGGSIWIEIITDLNETYYLWNSVSAPKTSNYKIRVNATSEYGLTNFDESDDVFTLQAHSLSIPTIIHPNGGEIINDSVLIQWAESFDTWDYNISYTLYYSSDGGSSWIEIISGLEETSYLWNSASAPKSSTYKIRVNATSEDGLTEFDDSDGVFTLQTHTLSTPTILYPNGGEIINDSVLIQW</sequence>
<dbReference type="InterPro" id="IPR003961">
    <property type="entry name" value="FN3_dom"/>
</dbReference>
<dbReference type="Gene3D" id="2.60.40.10">
    <property type="entry name" value="Immunoglobulins"/>
    <property type="match status" value="2"/>
</dbReference>
<comment type="caution">
    <text evidence="2">The sequence shown here is derived from an EMBL/GenBank/DDBJ whole genome shotgun (WGS) entry which is preliminary data.</text>
</comment>
<proteinExistence type="predicted"/>
<evidence type="ECO:0000259" key="1">
    <source>
        <dbReference type="PROSITE" id="PS50853"/>
    </source>
</evidence>
<dbReference type="InterPro" id="IPR013783">
    <property type="entry name" value="Ig-like_fold"/>
</dbReference>
<dbReference type="AlphaFoldDB" id="X0UNA4"/>
<feature type="domain" description="Fibronectin type-III" evidence="1">
    <location>
        <begin position="45"/>
        <end position="141"/>
    </location>
</feature>
<reference evidence="2" key="1">
    <citation type="journal article" date="2014" name="Front. Microbiol.">
        <title>High frequency of phylogenetically diverse reductive dehalogenase-homologous genes in deep subseafloor sedimentary metagenomes.</title>
        <authorList>
            <person name="Kawai M."/>
            <person name="Futagami T."/>
            <person name="Toyoda A."/>
            <person name="Takaki Y."/>
            <person name="Nishi S."/>
            <person name="Hori S."/>
            <person name="Arai W."/>
            <person name="Tsubouchi T."/>
            <person name="Morono Y."/>
            <person name="Uchiyama I."/>
            <person name="Ito T."/>
            <person name="Fujiyama A."/>
            <person name="Inagaki F."/>
            <person name="Takami H."/>
        </authorList>
    </citation>
    <scope>NUCLEOTIDE SEQUENCE</scope>
    <source>
        <strain evidence="2">Expedition CK06-06</strain>
    </source>
</reference>
<dbReference type="InterPro" id="IPR036116">
    <property type="entry name" value="FN3_sf"/>
</dbReference>
<protein>
    <recommendedName>
        <fullName evidence="1">Fibronectin type-III domain-containing protein</fullName>
    </recommendedName>
</protein>
<dbReference type="CDD" id="cd00063">
    <property type="entry name" value="FN3"/>
    <property type="match status" value="1"/>
</dbReference>
<organism evidence="2">
    <name type="scientific">marine sediment metagenome</name>
    <dbReference type="NCBI Taxonomy" id="412755"/>
    <lineage>
        <taxon>unclassified sequences</taxon>
        <taxon>metagenomes</taxon>
        <taxon>ecological metagenomes</taxon>
    </lineage>
</organism>
<dbReference type="SUPFAM" id="SSF49265">
    <property type="entry name" value="Fibronectin type III"/>
    <property type="match status" value="1"/>
</dbReference>
<name>X0UNA4_9ZZZZ</name>
<accession>X0UNA4</accession>
<dbReference type="PROSITE" id="PS50853">
    <property type="entry name" value="FN3"/>
    <property type="match status" value="1"/>
</dbReference>
<dbReference type="EMBL" id="BARS01025229">
    <property type="protein sequence ID" value="GAG01808.1"/>
    <property type="molecule type" value="Genomic_DNA"/>
</dbReference>
<gene>
    <name evidence="2" type="ORF">S01H1_39904</name>
</gene>
<feature type="non-terminal residue" evidence="2">
    <location>
        <position position="1"/>
    </location>
</feature>